<organism evidence="4 5">
    <name type="scientific">Tumebacillus avium</name>
    <dbReference type="NCBI Taxonomy" id="1903704"/>
    <lineage>
        <taxon>Bacteria</taxon>
        <taxon>Bacillati</taxon>
        <taxon>Bacillota</taxon>
        <taxon>Bacilli</taxon>
        <taxon>Bacillales</taxon>
        <taxon>Alicyclobacillaceae</taxon>
        <taxon>Tumebacillus</taxon>
    </lineage>
</organism>
<dbReference type="OrthoDB" id="9778118at2"/>
<dbReference type="InterPro" id="IPR050214">
    <property type="entry name" value="Cys_Synth/Cystath_Beta-Synth"/>
</dbReference>
<sequence>MYIQNEAATKLSCLRCGAEYELNDYTTGCPACLEGGYPVSLEVKYSVTPGWTVNAKLRGMKRFADKLPYRTFPTLGEGDTPLIDLPDLAEELGLQGLWLKNEGQNPTGSHKDRMSAQVVARAKATGRTTVVAASSGNAGASLAAYAAAAGLRCVIVTTVGMNPTWDQAVRATGAELVAAYDSKLRWKYMRKMVESEGWYPVTNYIDPPTGSNLWGVQGYKTCGHEIAEAFAGNAPTAIVVPTSRGDLLWGIWRGLQEAKEAGWIDTLPRLYAAEPFGRLSRVLAGDDYRGHFPGDHSSTESIGGSTATFQSLVALRESGGGAVDVAGVDAVDGQNKLARRGLYLESSSAVVWAAVKQLKATGQIGEQDRVVLIGTSNGYKDNYFSKLPEMKIIDAAD</sequence>
<dbReference type="Pfam" id="PF00291">
    <property type="entry name" value="PALP"/>
    <property type="match status" value="1"/>
</dbReference>
<feature type="domain" description="Tryptophan synthase beta chain-like PALP" evidence="3">
    <location>
        <begin position="74"/>
        <end position="374"/>
    </location>
</feature>
<keyword evidence="2" id="KW-0663">Pyridoxal phosphate</keyword>
<evidence type="ECO:0000313" key="4">
    <source>
        <dbReference type="EMBL" id="ARU63059.1"/>
    </source>
</evidence>
<protein>
    <submittedName>
        <fullName evidence="4">Pyridoxal-5'-phosphate-dependent protein subunit beta</fullName>
    </submittedName>
</protein>
<dbReference type="InterPro" id="IPR001926">
    <property type="entry name" value="TrpB-like_PALP"/>
</dbReference>
<evidence type="ECO:0000313" key="5">
    <source>
        <dbReference type="Proteomes" id="UP000195437"/>
    </source>
</evidence>
<reference evidence="5" key="1">
    <citation type="submission" date="2017-05" db="EMBL/GenBank/DDBJ databases">
        <authorList>
            <person name="Sung H."/>
        </authorList>
    </citation>
    <scope>NUCLEOTIDE SEQUENCE [LARGE SCALE GENOMIC DNA]</scope>
    <source>
        <strain evidence="5">AR23208</strain>
    </source>
</reference>
<evidence type="ECO:0000259" key="3">
    <source>
        <dbReference type="Pfam" id="PF00291"/>
    </source>
</evidence>
<comment type="cofactor">
    <cofactor evidence="1">
        <name>pyridoxal 5'-phosphate</name>
        <dbReference type="ChEBI" id="CHEBI:597326"/>
    </cofactor>
</comment>
<dbReference type="RefSeq" id="WP_087458406.1">
    <property type="nucleotide sequence ID" value="NZ_CP021434.1"/>
</dbReference>
<dbReference type="AlphaFoldDB" id="A0A1Y0IST1"/>
<dbReference type="SUPFAM" id="SSF53686">
    <property type="entry name" value="Tryptophan synthase beta subunit-like PLP-dependent enzymes"/>
    <property type="match status" value="1"/>
</dbReference>
<dbReference type="GO" id="GO:1901605">
    <property type="term" value="P:alpha-amino acid metabolic process"/>
    <property type="evidence" value="ECO:0007669"/>
    <property type="project" value="UniProtKB-ARBA"/>
</dbReference>
<dbReference type="KEGG" id="tum:CBW65_20325"/>
<accession>A0A1Y0IST1</accession>
<dbReference type="InterPro" id="IPR036052">
    <property type="entry name" value="TrpB-like_PALP_sf"/>
</dbReference>
<gene>
    <name evidence="4" type="ORF">CBW65_20325</name>
</gene>
<dbReference type="Gene3D" id="3.40.50.1100">
    <property type="match status" value="2"/>
</dbReference>
<proteinExistence type="predicted"/>
<keyword evidence="5" id="KW-1185">Reference proteome</keyword>
<name>A0A1Y0IST1_9BACL</name>
<dbReference type="PANTHER" id="PTHR10314">
    <property type="entry name" value="CYSTATHIONINE BETA-SYNTHASE"/>
    <property type="match status" value="1"/>
</dbReference>
<dbReference type="EMBL" id="CP021434">
    <property type="protein sequence ID" value="ARU63059.1"/>
    <property type="molecule type" value="Genomic_DNA"/>
</dbReference>
<dbReference type="Proteomes" id="UP000195437">
    <property type="component" value="Chromosome"/>
</dbReference>
<evidence type="ECO:0000256" key="2">
    <source>
        <dbReference type="ARBA" id="ARBA00022898"/>
    </source>
</evidence>
<evidence type="ECO:0000256" key="1">
    <source>
        <dbReference type="ARBA" id="ARBA00001933"/>
    </source>
</evidence>